<dbReference type="EMBL" id="VOBL01000001">
    <property type="protein sequence ID" value="KAA0979649.1"/>
    <property type="molecule type" value="Genomic_DNA"/>
</dbReference>
<organism evidence="2 3">
    <name type="scientific">Paeniglutamicibacter gangotriensis</name>
    <dbReference type="NCBI Taxonomy" id="254787"/>
    <lineage>
        <taxon>Bacteria</taxon>
        <taxon>Bacillati</taxon>
        <taxon>Actinomycetota</taxon>
        <taxon>Actinomycetes</taxon>
        <taxon>Micrococcales</taxon>
        <taxon>Micrococcaceae</taxon>
        <taxon>Paeniglutamicibacter</taxon>
    </lineage>
</organism>
<evidence type="ECO:0000259" key="1">
    <source>
        <dbReference type="Pfam" id="PF12688"/>
    </source>
</evidence>
<protein>
    <submittedName>
        <fullName evidence="2">Tetratricopeptide repeat protein</fullName>
    </submittedName>
</protein>
<comment type="caution">
    <text evidence="2">The sequence shown here is derived from an EMBL/GenBank/DDBJ whole genome shotgun (WGS) entry which is preliminary data.</text>
</comment>
<dbReference type="OrthoDB" id="193829at2"/>
<name>A0A5B0EQX2_9MICC</name>
<dbReference type="Proteomes" id="UP000323856">
    <property type="component" value="Unassembled WGS sequence"/>
</dbReference>
<dbReference type="InterPro" id="IPR011990">
    <property type="entry name" value="TPR-like_helical_dom_sf"/>
</dbReference>
<dbReference type="Gene3D" id="1.25.40.10">
    <property type="entry name" value="Tetratricopeptide repeat domain"/>
    <property type="match status" value="1"/>
</dbReference>
<dbReference type="AlphaFoldDB" id="A0A5B0EQX2"/>
<evidence type="ECO:0000313" key="3">
    <source>
        <dbReference type="Proteomes" id="UP000323856"/>
    </source>
</evidence>
<accession>A0A5B0EQX2</accession>
<dbReference type="InterPro" id="IPR041656">
    <property type="entry name" value="TPR_5"/>
</dbReference>
<proteinExistence type="predicted"/>
<evidence type="ECO:0000313" key="2">
    <source>
        <dbReference type="EMBL" id="KAA0979649.1"/>
    </source>
</evidence>
<gene>
    <name evidence="2" type="ORF">FQ154_00325</name>
</gene>
<sequence length="180" mass="19400">MPDTGSTTLDDELDRIFAARDRNNMQPTIEALLPIAHEHPAIPRVLYEVGGAYDTAGQERTAACYYERALQAGLSDDELRRCYVQYGSTLRNLGELAGSAAVFERARAQFPDSPSLAVFEAISLHACGRLDAAVAALLEVVAAGVQTPDLDRYKPAIRGNASYLKSLAEDPHPEGPPEGS</sequence>
<feature type="domain" description="Tetratrico peptide repeat group 5" evidence="1">
    <location>
        <begin position="44"/>
        <end position="158"/>
    </location>
</feature>
<dbReference type="SUPFAM" id="SSF48452">
    <property type="entry name" value="TPR-like"/>
    <property type="match status" value="1"/>
</dbReference>
<dbReference type="Pfam" id="PF12688">
    <property type="entry name" value="TPR_5"/>
    <property type="match status" value="1"/>
</dbReference>
<dbReference type="RefSeq" id="WP_149618273.1">
    <property type="nucleotide sequence ID" value="NZ_VOBL01000001.1"/>
</dbReference>
<reference evidence="2 3" key="1">
    <citation type="submission" date="2019-07" db="EMBL/GenBank/DDBJ databases">
        <title>Analysis of the biochemical properties, biological activity and biotechnological potential of siderophores and biosurfactants produced by Antarctic psychrotolerant bacteria.</title>
        <authorList>
            <person name="Styczynski M."/>
            <person name="Krucon T."/>
            <person name="Decewicz P."/>
            <person name="Dziewit L."/>
        </authorList>
    </citation>
    <scope>NUCLEOTIDE SEQUENCE [LARGE SCALE GENOMIC DNA]</scope>
    <source>
        <strain evidence="2 3">ANT_H27</strain>
    </source>
</reference>